<dbReference type="InterPro" id="IPR050097">
    <property type="entry name" value="Ferredoxin-NADP_redctase_2"/>
</dbReference>
<evidence type="ECO:0000256" key="1">
    <source>
        <dbReference type="ARBA" id="ARBA00022630"/>
    </source>
</evidence>
<dbReference type="EMBL" id="JAGQLH010000031">
    <property type="protein sequence ID" value="MCA9385617.1"/>
    <property type="molecule type" value="Genomic_DNA"/>
</dbReference>
<dbReference type="Gene3D" id="3.50.50.60">
    <property type="entry name" value="FAD/NAD(P)-binding domain"/>
    <property type="match status" value="2"/>
</dbReference>
<evidence type="ECO:0000256" key="2">
    <source>
        <dbReference type="ARBA" id="ARBA00022827"/>
    </source>
</evidence>
<keyword evidence="4" id="KW-1015">Disulfide bond</keyword>
<dbReference type="EC" id="1.8.1.9" evidence="6"/>
<evidence type="ECO:0000313" key="9">
    <source>
        <dbReference type="EMBL" id="MCA9385617.1"/>
    </source>
</evidence>
<dbReference type="Pfam" id="PF07992">
    <property type="entry name" value="Pyr_redox_2"/>
    <property type="match status" value="1"/>
</dbReference>
<dbReference type="PRINTS" id="PR00368">
    <property type="entry name" value="FADPNR"/>
</dbReference>
<dbReference type="PANTHER" id="PTHR48105">
    <property type="entry name" value="THIOREDOXIN REDUCTASE 1-RELATED-RELATED"/>
    <property type="match status" value="1"/>
</dbReference>
<evidence type="ECO:0000256" key="7">
    <source>
        <dbReference type="RuleBase" id="RU003881"/>
    </source>
</evidence>
<evidence type="ECO:0000313" key="10">
    <source>
        <dbReference type="Proteomes" id="UP000754563"/>
    </source>
</evidence>
<dbReference type="InterPro" id="IPR036188">
    <property type="entry name" value="FAD/NAD-bd_sf"/>
</dbReference>
<comment type="similarity">
    <text evidence="6">Belongs to the class-II pyridine nucleotide-disulfide oxidoreductase family.</text>
</comment>
<keyword evidence="1 6" id="KW-0285">Flavoprotein</keyword>
<protein>
    <recommendedName>
        <fullName evidence="6">Thioredoxin reductase</fullName>
        <ecNumber evidence="6">1.8.1.9</ecNumber>
    </recommendedName>
</protein>
<reference evidence="9" key="2">
    <citation type="journal article" date="2021" name="Microbiome">
        <title>Successional dynamics and alternative stable states in a saline activated sludge microbial community over 9 years.</title>
        <authorList>
            <person name="Wang Y."/>
            <person name="Ye J."/>
            <person name="Ju F."/>
            <person name="Liu L."/>
            <person name="Boyd J.A."/>
            <person name="Deng Y."/>
            <person name="Parks D.H."/>
            <person name="Jiang X."/>
            <person name="Yin X."/>
            <person name="Woodcroft B.J."/>
            <person name="Tyson G.W."/>
            <person name="Hugenholtz P."/>
            <person name="Polz M.F."/>
            <person name="Zhang T."/>
        </authorList>
    </citation>
    <scope>NUCLEOTIDE SEQUENCE</scope>
    <source>
        <strain evidence="9">HKST-UBA11</strain>
    </source>
</reference>
<dbReference type="SUPFAM" id="SSF51905">
    <property type="entry name" value="FAD/NAD(P)-binding domain"/>
    <property type="match status" value="1"/>
</dbReference>
<keyword evidence="5 6" id="KW-0676">Redox-active center</keyword>
<evidence type="ECO:0000256" key="6">
    <source>
        <dbReference type="RuleBase" id="RU003880"/>
    </source>
</evidence>
<evidence type="ECO:0000256" key="5">
    <source>
        <dbReference type="ARBA" id="ARBA00023284"/>
    </source>
</evidence>
<dbReference type="PRINTS" id="PR00469">
    <property type="entry name" value="PNDRDTASEII"/>
</dbReference>
<accession>A0A955RKM8</accession>
<keyword evidence="3 6" id="KW-0560">Oxidoreductase</keyword>
<dbReference type="InterPro" id="IPR023753">
    <property type="entry name" value="FAD/NAD-binding_dom"/>
</dbReference>
<feature type="domain" description="FAD/NAD(P)-binding" evidence="8">
    <location>
        <begin position="3"/>
        <end position="289"/>
    </location>
</feature>
<evidence type="ECO:0000256" key="4">
    <source>
        <dbReference type="ARBA" id="ARBA00023157"/>
    </source>
</evidence>
<dbReference type="PROSITE" id="PS00573">
    <property type="entry name" value="PYRIDINE_REDOX_2"/>
    <property type="match status" value="1"/>
</dbReference>
<proteinExistence type="inferred from homology"/>
<dbReference type="GO" id="GO:0004791">
    <property type="term" value="F:thioredoxin-disulfide reductase (NADPH) activity"/>
    <property type="evidence" value="ECO:0007669"/>
    <property type="project" value="UniProtKB-UniRule"/>
</dbReference>
<organism evidence="9 10">
    <name type="scientific">Candidatus Dojkabacteria bacterium</name>
    <dbReference type="NCBI Taxonomy" id="2099670"/>
    <lineage>
        <taxon>Bacteria</taxon>
        <taxon>Candidatus Dojkabacteria</taxon>
    </lineage>
</organism>
<gene>
    <name evidence="9" type="primary">trxB</name>
    <name evidence="9" type="ORF">KC717_03135</name>
</gene>
<dbReference type="GO" id="GO:0019430">
    <property type="term" value="P:removal of superoxide radicals"/>
    <property type="evidence" value="ECO:0007669"/>
    <property type="project" value="UniProtKB-UniRule"/>
</dbReference>
<evidence type="ECO:0000256" key="3">
    <source>
        <dbReference type="ARBA" id="ARBA00023002"/>
    </source>
</evidence>
<reference evidence="9" key="1">
    <citation type="submission" date="2020-04" db="EMBL/GenBank/DDBJ databases">
        <authorList>
            <person name="Zhang T."/>
        </authorList>
    </citation>
    <scope>NUCLEOTIDE SEQUENCE</scope>
    <source>
        <strain evidence="9">HKST-UBA11</strain>
    </source>
</reference>
<dbReference type="Proteomes" id="UP000754563">
    <property type="component" value="Unassembled WGS sequence"/>
</dbReference>
<comment type="cofactor">
    <cofactor evidence="7">
        <name>FAD</name>
        <dbReference type="ChEBI" id="CHEBI:57692"/>
    </cofactor>
    <text evidence="7">Binds 1 FAD per subunit.</text>
</comment>
<dbReference type="InterPro" id="IPR008255">
    <property type="entry name" value="Pyr_nucl-diS_OxRdtase_2_AS"/>
</dbReference>
<dbReference type="NCBIfam" id="TIGR01292">
    <property type="entry name" value="TRX_reduct"/>
    <property type="match status" value="1"/>
</dbReference>
<name>A0A955RKM8_9BACT</name>
<comment type="catalytic activity">
    <reaction evidence="6">
        <text>[thioredoxin]-dithiol + NADP(+) = [thioredoxin]-disulfide + NADPH + H(+)</text>
        <dbReference type="Rhea" id="RHEA:20345"/>
        <dbReference type="Rhea" id="RHEA-COMP:10698"/>
        <dbReference type="Rhea" id="RHEA-COMP:10700"/>
        <dbReference type="ChEBI" id="CHEBI:15378"/>
        <dbReference type="ChEBI" id="CHEBI:29950"/>
        <dbReference type="ChEBI" id="CHEBI:50058"/>
        <dbReference type="ChEBI" id="CHEBI:57783"/>
        <dbReference type="ChEBI" id="CHEBI:58349"/>
        <dbReference type="EC" id="1.8.1.9"/>
    </reaction>
</comment>
<keyword evidence="2 6" id="KW-0274">FAD</keyword>
<keyword evidence="7" id="KW-0521">NADP</keyword>
<comment type="caution">
    <text evidence="9">The sequence shown here is derived from an EMBL/GenBank/DDBJ whole genome shotgun (WGS) entry which is preliminary data.</text>
</comment>
<sequence>MKEIIIIGSGPAGLTAAIYTARANLAPLVIAGDQYGGQLMTTTEVENFPGFPEGIQGPVLMQNMVKQAERFGAEILHGNATSVDFSSNPKKVWVGDKEYQARSVIVASGSSPRVLNIPGEQEFWGKGVSTCATCDGAFYRDKVVAIIGGGDSAMEEATFLTRFAKKVYIIHRRESFRASKIMQERALKNEKIEVIWNTEVKEVHGDQVVEKLQLRNTETQEEHDLELDGMFLAIGHIPNVGFLNESLTLDDQGFIDAQHHTRTNIEGVFVAGDVHDHHYQQAITAAGMGSMAAIDAEQWIASQP</sequence>
<dbReference type="GO" id="GO:0005737">
    <property type="term" value="C:cytoplasm"/>
    <property type="evidence" value="ECO:0007669"/>
    <property type="project" value="InterPro"/>
</dbReference>
<dbReference type="AlphaFoldDB" id="A0A955RKM8"/>
<dbReference type="InterPro" id="IPR005982">
    <property type="entry name" value="Thioredox_Rdtase"/>
</dbReference>
<evidence type="ECO:0000259" key="8">
    <source>
        <dbReference type="Pfam" id="PF07992"/>
    </source>
</evidence>
<comment type="subunit">
    <text evidence="6">Homodimer.</text>
</comment>